<organism evidence="2 3">
    <name type="scientific">Clostridium luticellarii</name>
    <dbReference type="NCBI Taxonomy" id="1691940"/>
    <lineage>
        <taxon>Bacteria</taxon>
        <taxon>Bacillati</taxon>
        <taxon>Bacillota</taxon>
        <taxon>Clostridia</taxon>
        <taxon>Eubacteriales</taxon>
        <taxon>Clostridiaceae</taxon>
        <taxon>Clostridium</taxon>
    </lineage>
</organism>
<dbReference type="Proteomes" id="UP000237798">
    <property type="component" value="Unassembled WGS sequence"/>
</dbReference>
<dbReference type="SUPFAM" id="SSF64518">
    <property type="entry name" value="Phase 1 flagellin"/>
    <property type="match status" value="1"/>
</dbReference>
<protein>
    <submittedName>
        <fullName evidence="2">Uncharacterized protein</fullName>
    </submittedName>
</protein>
<sequence length="67" mass="7835">MILRLNLKKLLKKYNDIDCTEDEREKIEKSVKDIINNMDNIINDTFGDKSLFAGRQVSIDTSLLEQF</sequence>
<evidence type="ECO:0000256" key="1">
    <source>
        <dbReference type="SAM" id="Coils"/>
    </source>
</evidence>
<dbReference type="RefSeq" id="WP_106007971.1">
    <property type="nucleotide sequence ID" value="NZ_PVXP01000003.1"/>
</dbReference>
<proteinExistence type="predicted"/>
<keyword evidence="1" id="KW-0175">Coiled coil</keyword>
<evidence type="ECO:0000313" key="2">
    <source>
        <dbReference type="EMBL" id="PRR86671.1"/>
    </source>
</evidence>
<feature type="coiled-coil region" evidence="1">
    <location>
        <begin position="17"/>
        <end position="44"/>
    </location>
</feature>
<dbReference type="EMBL" id="PVXP01000003">
    <property type="protein sequence ID" value="PRR86671.1"/>
    <property type="molecule type" value="Genomic_DNA"/>
</dbReference>
<dbReference type="Gene3D" id="1.20.1330.10">
    <property type="entry name" value="f41 fragment of flagellin, N-terminal domain"/>
    <property type="match status" value="1"/>
</dbReference>
<dbReference type="AlphaFoldDB" id="A0A2T0BS11"/>
<evidence type="ECO:0000313" key="3">
    <source>
        <dbReference type="Proteomes" id="UP000237798"/>
    </source>
</evidence>
<comment type="caution">
    <text evidence="2">The sequence shown here is derived from an EMBL/GenBank/DDBJ whole genome shotgun (WGS) entry which is preliminary data.</text>
</comment>
<accession>A0A2T0BS11</accession>
<reference evidence="2 3" key="1">
    <citation type="submission" date="2018-03" db="EMBL/GenBank/DDBJ databases">
        <title>Genome sequence of Clostridium luticellarii DSM 29923.</title>
        <authorList>
            <person name="Poehlein A."/>
            <person name="Daniel R."/>
        </authorList>
    </citation>
    <scope>NUCLEOTIDE SEQUENCE [LARGE SCALE GENOMIC DNA]</scope>
    <source>
        <strain evidence="2 3">DSM 29923</strain>
    </source>
</reference>
<gene>
    <name evidence="2" type="ORF">CLLU_04720</name>
</gene>
<name>A0A2T0BS11_9CLOT</name>
<keyword evidence="3" id="KW-1185">Reference proteome</keyword>